<name>A0ABT2EJU4_9BACT</name>
<reference evidence="2 3" key="1">
    <citation type="submission" date="2022-08" db="EMBL/GenBank/DDBJ databases">
        <title>Bacterial and archaeal communities from various locations to study Microbial Dark Matter (Phase II).</title>
        <authorList>
            <person name="Stepanauskas R."/>
        </authorList>
    </citation>
    <scope>NUCLEOTIDE SEQUENCE [LARGE SCALE GENOMIC DNA]</scope>
    <source>
        <strain evidence="2 3">PD1</strain>
    </source>
</reference>
<dbReference type="InterPro" id="IPR008969">
    <property type="entry name" value="CarboxyPept-like_regulatory"/>
</dbReference>
<organism evidence="2 3">
    <name type="scientific">Candidatus Fervidibacter sacchari</name>
    <dbReference type="NCBI Taxonomy" id="1448929"/>
    <lineage>
        <taxon>Bacteria</taxon>
        <taxon>Candidatus Fervidibacterota</taxon>
        <taxon>Candidatus Fervidibacter</taxon>
    </lineage>
</organism>
<sequence length="1810" mass="200244">MQKRNWKMWQGVFAALFVIGILWAAVARSPSNFQPVTPSPEQIQQELQHLQQWLMQRKPGLENQLRTEWQARVRSSRQPRLLEQQLTDAPSNERMPAWSPDRRTIAFVSNGVDTNNDGKIDAVGTRYRVWLMNPDGSNQRPAIPNANWTQGDELYPSWSWDSGAIAFVLSQAGVTDIWTVNLRTGLLEQRTRGMRGIRKISWSPTGTDIVFEQNNNIFKLDLTTGQIRQLTNNLGNCRNPAYLPDGRILFESNFDPATNQPGAYFHIWIMRSDGSQPQRLTSGDFNDIEPAAVFFTHPESVIGPRGYIGAFTSDRNGNKDIFLLTEGGVVVQVSPPGNRTQDYQPTIEPFPMEQPPYPQIKVERIAFVSTRTGNEDIWLISSFDVFPPILANKDGIPTLPSVTPRQVLPGDTVTIRAHVLDPETGVNRAFAVIKCADEPLFLWSFHSGIPTQNDSVWIPHEADWKIVDPNTGQLVDTLELQVRGGSFDGYLQLLEQYGIPLYDDGDRTNHGDERAGDGIYSNKWKVPVINSRYAVNGGVDFYVDIVPIDNAGNYPREVCVTAWYSSVFFYNEEVPLPLPPGSPGQRPHTWLFPQMVIGYDNITGFTSKSFTTTNYVLFVSDYACGQKWTRERAAGLGNVSPYYYNLPAFPAEAWYFDLLPEHRRWGPIAQMIFIPGENRSNSAYRTAPLIHDQVDVWRILCRGPIPDEILGFYLPRRFVDPLMQVERLHAEKCVIWAAPYTGNLWVDRGTLEDPVTQNKLIRFLQQGGRLFIPSGQDLGWALTLNGSVPNDFLANWVRARFARIIGGYYGDYNFPSITDRHELRGPGDTIASGIQNWGVMVFSEDAIVCAENVDPDTQHRGDWGEITLLGYGFFTGDGCQNAFVMDTVDLGTGAVETYHYNGDTPPDGLMAGIQYRDPGSDYRIVTFFFPYESLTTGFSDCNQAIVAHNYRASLMHYVMDFLRTGAIEGKVVDTQGNPLEGITVRAQLGVQVGQNLFGSGVSLRDGFYTIIGLNAGDYDLDASVPGYQATRILRTRIHGAGTGRLPNYEYNNALTYKATNLDFRMTKLEPGAISGKVTELDGVTPIVGATVRAELVGDEQGNPIPPPKGIPTVYTTTTKADGSYRLEGLPNGTYNVTASAPRHTSVTRTGIVVRPGQETTGVDFQLPGEPGTIAGQVVDAQTNQGIAGALVEVISADTTIASATTDAQGNFVIPNVPVGVYTVQASAPNYKPASVTGVQVQTAATTRVTIQLARAQPGSISGRVTRADGTPVGGVTVEVVQPATGEVVASGVTEDRFTIVNGYQRNYLITNVPLGTYTVRVRAPGYTSTPTERTGVVVQEATETQNINFVLRAQYTFARGIQLISIPYDYTGTGITINQLLGTDRIITWVTDPNLVDPMTGYQGGRYVRFPTPPADAVYIGRGYFVRFDQSVDFTQPGTAAPSDQPFRLVLDKPGWWLIGAPFPFKVDWTRTRVVNRATNETLPLRDAALRGWLSDTLFALNQFATGYVTSIFVEPFKGYWVYVQAPQGVELLIDNTPTRQMVLTGQTARSRQALIDGRLSITDDGWLLPLKLTRNGQELSTVQIGVSSKASDNIDPLDLLTPPPLRQLVPEWVTFASVARTGRSETLLYADVRSPSARPQVWDLVVDAPSINGGDLTVSWDNLNERVPSDLRLMLVDPDTGETRYMRTTSGYTFTLRDGVKRLRVVAERRLGGGLRIVGIKAEPTRGGQLIARFTLTESAEVEVKLLSLTGRVISVVQPRRLMPIGEHRIVWDGRSVNGGLPKGSYLLEIKAYGERGEQVRGCALWVVR</sequence>
<dbReference type="Gene3D" id="2.60.40.1120">
    <property type="entry name" value="Carboxypeptidase-like, regulatory domain"/>
    <property type="match status" value="4"/>
</dbReference>
<dbReference type="Proteomes" id="UP001204798">
    <property type="component" value="Unassembled WGS sequence"/>
</dbReference>
<dbReference type="PANTHER" id="PTHR36842">
    <property type="entry name" value="PROTEIN TOLB HOMOLOG"/>
    <property type="match status" value="1"/>
</dbReference>
<dbReference type="Gene3D" id="2.120.10.30">
    <property type="entry name" value="TolB, C-terminal domain"/>
    <property type="match status" value="2"/>
</dbReference>
<protein>
    <submittedName>
        <fullName evidence="2">Protocatechuate 3,4-dioxygenase beta subunit</fullName>
    </submittedName>
</protein>
<dbReference type="EMBL" id="JANUCP010000001">
    <property type="protein sequence ID" value="MCS3918207.1"/>
    <property type="molecule type" value="Genomic_DNA"/>
</dbReference>
<dbReference type="Pfam" id="PF13620">
    <property type="entry name" value="CarboxypepD_reg"/>
    <property type="match status" value="4"/>
</dbReference>
<evidence type="ECO:0000313" key="3">
    <source>
        <dbReference type="Proteomes" id="UP001204798"/>
    </source>
</evidence>
<accession>A0ABT2EJU4</accession>
<dbReference type="InterPro" id="IPR011042">
    <property type="entry name" value="6-blade_b-propeller_TolB-like"/>
</dbReference>
<dbReference type="RefSeq" id="WP_259093766.1">
    <property type="nucleotide sequence ID" value="NZ_CP130454.1"/>
</dbReference>
<proteinExistence type="inferred from homology"/>
<dbReference type="InterPro" id="IPR011659">
    <property type="entry name" value="WD40"/>
</dbReference>
<comment type="similarity">
    <text evidence="1">Belongs to the TolB family.</text>
</comment>
<keyword evidence="3" id="KW-1185">Reference proteome</keyword>
<comment type="caution">
    <text evidence="2">The sequence shown here is derived from an EMBL/GenBank/DDBJ whole genome shotgun (WGS) entry which is preliminary data.</text>
</comment>
<evidence type="ECO:0000313" key="2">
    <source>
        <dbReference type="EMBL" id="MCS3918207.1"/>
    </source>
</evidence>
<evidence type="ECO:0000256" key="1">
    <source>
        <dbReference type="ARBA" id="ARBA00009820"/>
    </source>
</evidence>
<dbReference type="InterPro" id="IPR013784">
    <property type="entry name" value="Carb-bd-like_fold"/>
</dbReference>
<dbReference type="Pfam" id="PF07676">
    <property type="entry name" value="PD40"/>
    <property type="match status" value="3"/>
</dbReference>
<gene>
    <name evidence="2" type="ORF">M2350_000604</name>
</gene>
<dbReference type="Gene3D" id="2.60.40.4070">
    <property type="match status" value="1"/>
</dbReference>
<dbReference type="PANTHER" id="PTHR36842:SF1">
    <property type="entry name" value="PROTEIN TOLB"/>
    <property type="match status" value="1"/>
</dbReference>
<dbReference type="SUPFAM" id="SSF49452">
    <property type="entry name" value="Starch-binding domain-like"/>
    <property type="match status" value="2"/>
</dbReference>
<dbReference type="SUPFAM" id="SSF49464">
    <property type="entry name" value="Carboxypeptidase regulatory domain-like"/>
    <property type="match status" value="2"/>
</dbReference>
<dbReference type="SUPFAM" id="SSF69304">
    <property type="entry name" value="Tricorn protease N-terminal domain"/>
    <property type="match status" value="1"/>
</dbReference>